<protein>
    <recommendedName>
        <fullName evidence="2">Cell shape-determining protein MreC</fullName>
    </recommendedName>
    <alternativeName>
        <fullName evidence="4">Cell shape protein MreC</fullName>
    </alternativeName>
</protein>
<feature type="chain" id="PRO_5003282726" description="Cell shape-determining protein MreC" evidence="6">
    <location>
        <begin position="24"/>
        <end position="258"/>
    </location>
</feature>
<dbReference type="Pfam" id="PF04085">
    <property type="entry name" value="MreC"/>
    <property type="match status" value="1"/>
</dbReference>
<dbReference type="PANTHER" id="PTHR34138">
    <property type="entry name" value="CELL SHAPE-DETERMINING PROTEIN MREC"/>
    <property type="match status" value="1"/>
</dbReference>
<evidence type="ECO:0000313" key="9">
    <source>
        <dbReference type="Proteomes" id="UP000007030"/>
    </source>
</evidence>
<dbReference type="HOGENOM" id="CLU_042663_1_0_0"/>
<dbReference type="Gene3D" id="2.40.10.350">
    <property type="entry name" value="Rod shape-determining protein MreC, domain 2"/>
    <property type="match status" value="1"/>
</dbReference>
<dbReference type="PANTHER" id="PTHR34138:SF1">
    <property type="entry name" value="CELL SHAPE-DETERMINING PROTEIN MREC"/>
    <property type="match status" value="1"/>
</dbReference>
<organism evidence="8 9">
    <name type="scientific">Marinithermus hydrothermalis (strain DSM 14884 / JCM 11576 / T1)</name>
    <dbReference type="NCBI Taxonomy" id="869210"/>
    <lineage>
        <taxon>Bacteria</taxon>
        <taxon>Thermotogati</taxon>
        <taxon>Deinococcota</taxon>
        <taxon>Deinococci</taxon>
        <taxon>Thermales</taxon>
        <taxon>Thermaceae</taxon>
        <taxon>Marinithermus</taxon>
    </lineage>
</organism>
<dbReference type="KEGG" id="mhd:Marky_0466"/>
<dbReference type="InterPro" id="IPR042175">
    <property type="entry name" value="Cell/Rod_MreC_2"/>
</dbReference>
<dbReference type="InterPro" id="IPR007221">
    <property type="entry name" value="MreC"/>
</dbReference>
<feature type="signal peptide" evidence="6">
    <location>
        <begin position="1"/>
        <end position="23"/>
    </location>
</feature>
<feature type="domain" description="Rod shape-determining protein MreC beta-barrel core" evidence="7">
    <location>
        <begin position="110"/>
        <end position="255"/>
    </location>
</feature>
<sequence length="258" mass="27539">MLRAIYLALAVLALVLSALTTRTAPTLPAEFSARIAPIFSLGHRLGQNLRAGLEALTDRRDLQTENRALQERVAALEQENTRLRLEVARLSRALEVRQEQAPGVVAIAPVIAEDPSGLYQRMVIGLGEADGIRVGMPVTSSAGLVGIVIETSPHQAVVRTVVDPDSSVGVQVMGKPGRGIARGQPPARLRVSLPLDVEVTAGDLLVSNSLRGLFPAGIPVGRVLEVLPPSPGALRRWVVAEPVVRFSLLEEVVVLRPL</sequence>
<evidence type="ECO:0000256" key="4">
    <source>
        <dbReference type="ARBA" id="ARBA00032089"/>
    </source>
</evidence>
<dbReference type="eggNOG" id="COG1792">
    <property type="taxonomic scope" value="Bacteria"/>
</dbReference>
<evidence type="ECO:0000256" key="3">
    <source>
        <dbReference type="ARBA" id="ARBA00022960"/>
    </source>
</evidence>
<evidence type="ECO:0000256" key="2">
    <source>
        <dbReference type="ARBA" id="ARBA00013855"/>
    </source>
</evidence>
<keyword evidence="9" id="KW-1185">Reference proteome</keyword>
<dbReference type="PIRSF" id="PIRSF038471">
    <property type="entry name" value="MreC"/>
    <property type="match status" value="1"/>
</dbReference>
<dbReference type="OrthoDB" id="25667at2"/>
<dbReference type="NCBIfam" id="NF010520">
    <property type="entry name" value="PRK13922.13-5"/>
    <property type="match status" value="1"/>
</dbReference>
<dbReference type="Gene3D" id="2.40.10.340">
    <property type="entry name" value="Rod shape-determining protein MreC, domain 1"/>
    <property type="match status" value="1"/>
</dbReference>
<dbReference type="RefSeq" id="WP_013703271.1">
    <property type="nucleotide sequence ID" value="NC_015387.1"/>
</dbReference>
<proteinExistence type="inferred from homology"/>
<dbReference type="InterPro" id="IPR042177">
    <property type="entry name" value="Cell/Rod_1"/>
</dbReference>
<dbReference type="GO" id="GO:0005886">
    <property type="term" value="C:plasma membrane"/>
    <property type="evidence" value="ECO:0007669"/>
    <property type="project" value="TreeGrafter"/>
</dbReference>
<evidence type="ECO:0000259" key="7">
    <source>
        <dbReference type="Pfam" id="PF04085"/>
    </source>
</evidence>
<gene>
    <name evidence="8" type="ordered locus">Marky_0466</name>
</gene>
<dbReference type="AlphaFoldDB" id="F2NLW1"/>
<keyword evidence="6" id="KW-0732">Signal</keyword>
<dbReference type="Proteomes" id="UP000007030">
    <property type="component" value="Chromosome"/>
</dbReference>
<feature type="coiled-coil region" evidence="5">
    <location>
        <begin position="59"/>
        <end position="93"/>
    </location>
</feature>
<evidence type="ECO:0000256" key="5">
    <source>
        <dbReference type="SAM" id="Coils"/>
    </source>
</evidence>
<comment type="similarity">
    <text evidence="1">Belongs to the MreC family.</text>
</comment>
<keyword evidence="5" id="KW-0175">Coiled coil</keyword>
<accession>F2NLW1</accession>
<keyword evidence="3" id="KW-0133">Cell shape</keyword>
<evidence type="ECO:0000256" key="6">
    <source>
        <dbReference type="SAM" id="SignalP"/>
    </source>
</evidence>
<dbReference type="GO" id="GO:0008360">
    <property type="term" value="P:regulation of cell shape"/>
    <property type="evidence" value="ECO:0007669"/>
    <property type="project" value="UniProtKB-KW"/>
</dbReference>
<evidence type="ECO:0000256" key="1">
    <source>
        <dbReference type="ARBA" id="ARBA00009369"/>
    </source>
</evidence>
<evidence type="ECO:0000313" key="8">
    <source>
        <dbReference type="EMBL" id="AEB11218.1"/>
    </source>
</evidence>
<dbReference type="EMBL" id="CP002630">
    <property type="protein sequence ID" value="AEB11218.1"/>
    <property type="molecule type" value="Genomic_DNA"/>
</dbReference>
<dbReference type="STRING" id="869210.Marky_0466"/>
<name>F2NLW1_MARHT</name>
<reference evidence="8 9" key="1">
    <citation type="journal article" date="2012" name="Stand. Genomic Sci.">
        <title>Complete genome sequence of the aerobic, heterotroph Marinithermus hydrothermalis type strain (T1(T)) from a deep-sea hydrothermal vent chimney.</title>
        <authorList>
            <person name="Copeland A."/>
            <person name="Gu W."/>
            <person name="Yasawong M."/>
            <person name="Lapidus A."/>
            <person name="Lucas S."/>
            <person name="Deshpande S."/>
            <person name="Pagani I."/>
            <person name="Tapia R."/>
            <person name="Cheng J.F."/>
            <person name="Goodwin L.A."/>
            <person name="Pitluck S."/>
            <person name="Liolios K."/>
            <person name="Ivanova N."/>
            <person name="Mavromatis K."/>
            <person name="Mikhailova N."/>
            <person name="Pati A."/>
            <person name="Chen A."/>
            <person name="Palaniappan K."/>
            <person name="Land M."/>
            <person name="Pan C."/>
            <person name="Brambilla E.M."/>
            <person name="Rohde M."/>
            <person name="Tindall B.J."/>
            <person name="Sikorski J."/>
            <person name="Goker M."/>
            <person name="Detter J.C."/>
            <person name="Bristow J."/>
            <person name="Eisen J.A."/>
            <person name="Markowitz V."/>
            <person name="Hugenholtz P."/>
            <person name="Kyrpides N.C."/>
            <person name="Klenk H.P."/>
            <person name="Woyke T."/>
        </authorList>
    </citation>
    <scope>NUCLEOTIDE SEQUENCE [LARGE SCALE GENOMIC DNA]</scope>
    <source>
        <strain evidence="9">DSM 14884 / JCM 11576 / T1</strain>
    </source>
</reference>
<dbReference type="InterPro" id="IPR055342">
    <property type="entry name" value="MreC_beta-barrel_core"/>
</dbReference>